<gene>
    <name evidence="1" type="ORF">UV66_C0005G0001</name>
</gene>
<dbReference type="AlphaFoldDB" id="A0A0G1CX12"/>
<comment type="caution">
    <text evidence="1">The sequence shown here is derived from an EMBL/GenBank/DDBJ whole genome shotgun (WGS) entry which is preliminary data.</text>
</comment>
<accession>A0A0G1CX12</accession>
<proteinExistence type="predicted"/>
<reference evidence="1 2" key="1">
    <citation type="journal article" date="2015" name="Nature">
        <title>rRNA introns, odd ribosomes, and small enigmatic genomes across a large radiation of phyla.</title>
        <authorList>
            <person name="Brown C.T."/>
            <person name="Hug L.A."/>
            <person name="Thomas B.C."/>
            <person name="Sharon I."/>
            <person name="Castelle C.J."/>
            <person name="Singh A."/>
            <person name="Wilkins M.J."/>
            <person name="Williams K.H."/>
            <person name="Banfield J.F."/>
        </authorList>
    </citation>
    <scope>NUCLEOTIDE SEQUENCE [LARGE SCALE GENOMIC DNA]</scope>
</reference>
<protein>
    <submittedName>
        <fullName evidence="1">Uncharacterized protein</fullName>
    </submittedName>
</protein>
<name>A0A0G1CX12_9BACT</name>
<sequence length="79" mass="9306">METKLSTKPIIPEYGEIPKPELVIRPQTPDEEMDYLWFVLKGVPFSREHKYTFEIPDHPEFQKLAQISPNFDDVDRDAT</sequence>
<dbReference type="Proteomes" id="UP000034669">
    <property type="component" value="Unassembled WGS sequence"/>
</dbReference>
<feature type="non-terminal residue" evidence="1">
    <location>
        <position position="79"/>
    </location>
</feature>
<organism evidence="1 2">
    <name type="scientific">Candidatus Woesebacteria bacterium GW2011_GWA1_43_12</name>
    <dbReference type="NCBI Taxonomy" id="1618557"/>
    <lineage>
        <taxon>Bacteria</taxon>
        <taxon>Candidatus Woeseibacteriota</taxon>
    </lineage>
</organism>
<evidence type="ECO:0000313" key="1">
    <source>
        <dbReference type="EMBL" id="KKS90290.1"/>
    </source>
</evidence>
<dbReference type="EMBL" id="LCFI01000005">
    <property type="protein sequence ID" value="KKS90290.1"/>
    <property type="molecule type" value="Genomic_DNA"/>
</dbReference>
<evidence type="ECO:0000313" key="2">
    <source>
        <dbReference type="Proteomes" id="UP000034669"/>
    </source>
</evidence>